<evidence type="ECO:0000313" key="2">
    <source>
        <dbReference type="Proteomes" id="UP000509770"/>
    </source>
</evidence>
<evidence type="ECO:0000313" key="1">
    <source>
        <dbReference type="EMBL" id="QEM43012.1"/>
    </source>
</evidence>
<dbReference type="EMBL" id="MN136198">
    <property type="protein sequence ID" value="QEM43012.1"/>
    <property type="molecule type" value="Genomic_DNA"/>
</dbReference>
<protein>
    <submittedName>
        <fullName evidence="1">Uncharacterized protein</fullName>
    </submittedName>
</protein>
<gene>
    <name evidence="1" type="ORF">AC4HA13_0041</name>
</gene>
<keyword evidence="2" id="KW-1185">Reference proteome</keyword>
<reference evidence="1" key="1">
    <citation type="submission" date="2019-07" db="EMBL/GenBank/DDBJ databases">
        <authorList>
            <person name="Lin J."/>
            <person name="Cucic S."/>
            <person name="Klem A."/>
            <person name="Kropinski A."/>
            <person name="Anany H."/>
        </authorList>
    </citation>
    <scope>NUCLEOTIDE SEQUENCE [LARGE SCALE GENOMIC DNA]</scope>
</reference>
<proteinExistence type="predicted"/>
<name>A0A7D0NEJ5_9CAUD</name>
<accession>A0A7D0NEJ5</accession>
<sequence>MAQKVFAFYDVQENRLHMFVANAEQAENDAVNQFIAANVDEFFTTSNLEQAEKLQSVISETTSTDELKSALVGWDFQLEMIQVD</sequence>
<dbReference type="Proteomes" id="UP000509770">
    <property type="component" value="Segment"/>
</dbReference>
<organism evidence="1 2">
    <name type="scientific">Escherichia phage vB_EcoM_4HA13</name>
    <dbReference type="NCBI Taxonomy" id="2601675"/>
    <lineage>
        <taxon>Viruses</taxon>
        <taxon>Duplodnaviria</taxon>
        <taxon>Heunggongvirae</taxon>
        <taxon>Uroviricota</taxon>
        <taxon>Caudoviricetes</taxon>
        <taxon>Chaseviridae</taxon>
        <taxon>Cleopatravirinae</taxon>
        <taxon>Sabourvirus</taxon>
        <taxon>Sabourvirus sv4HA13</taxon>
    </lineage>
</organism>